<dbReference type="AlphaFoldDB" id="A0A9P7UMY3"/>
<evidence type="ECO:0000313" key="5">
    <source>
        <dbReference type="Proteomes" id="UP001049176"/>
    </source>
</evidence>
<dbReference type="InterPro" id="IPR051589">
    <property type="entry name" value="Sialate-O-sulfotransferase"/>
</dbReference>
<keyword evidence="2" id="KW-0732">Signal</keyword>
<keyword evidence="5" id="KW-1185">Reference proteome</keyword>
<sequence length="434" mass="45883">MPRKAHKMGVISPSLLILTFLLEMVCAIPNPKRSISEGTFNLPNGNWTSLGCFSDISTSRTLQGAFTSSNTNMTIELCIAACGDFVFAGVEFGHECYCDSTIQLPGAPVAADECNIPCVGNSSETCGGTGSIQIFTDGGESPVLPTEFGTDAGGFESEWSLTGCFADDPSSRVLAQPIVLPNGVTTGACIEGCLDAGFSMAGVEDGKECWCDGPSTVLGLSPNATKVSDTDCRGVCVADHSQYCGNANRIAVYSMIEHDLSPPDPPRNCSEAFGNITMVAMTSEGEEFPLKIVTVEMVPSVSWGVLSACPFCCSDYKFFTLTDLVQSRSLLNPTKQLMLSVEPVAGESPSFMAPPVINGPLPQGDQSYCVMGTTQTLLSFRNETNGFALCKNNSVIANGRMDVVFQPIADHPNYALEDCDGIVIKVSGLLPVPV</sequence>
<keyword evidence="1" id="KW-0677">Repeat</keyword>
<dbReference type="InterPro" id="IPR002889">
    <property type="entry name" value="WSC_carb-bd"/>
</dbReference>
<accession>A0A9P7UMY3</accession>
<name>A0A9P7UMY3_9AGAR</name>
<evidence type="ECO:0000256" key="1">
    <source>
        <dbReference type="ARBA" id="ARBA00022737"/>
    </source>
</evidence>
<dbReference type="OrthoDB" id="5985073at2759"/>
<dbReference type="KEGG" id="more:E1B28_002289"/>
<organism evidence="4 5">
    <name type="scientific">Marasmius oreades</name>
    <name type="common">fairy-ring Marasmius</name>
    <dbReference type="NCBI Taxonomy" id="181124"/>
    <lineage>
        <taxon>Eukaryota</taxon>
        <taxon>Fungi</taxon>
        <taxon>Dikarya</taxon>
        <taxon>Basidiomycota</taxon>
        <taxon>Agaricomycotina</taxon>
        <taxon>Agaricomycetes</taxon>
        <taxon>Agaricomycetidae</taxon>
        <taxon>Agaricales</taxon>
        <taxon>Marasmiineae</taxon>
        <taxon>Marasmiaceae</taxon>
        <taxon>Marasmius</taxon>
    </lineage>
</organism>
<feature type="domain" description="WSC" evidence="3">
    <location>
        <begin position="158"/>
        <end position="256"/>
    </location>
</feature>
<dbReference type="SMART" id="SM00321">
    <property type="entry name" value="WSC"/>
    <property type="match status" value="2"/>
</dbReference>
<evidence type="ECO:0000313" key="4">
    <source>
        <dbReference type="EMBL" id="KAG7086326.1"/>
    </source>
</evidence>
<dbReference type="GeneID" id="66071365"/>
<protein>
    <recommendedName>
        <fullName evidence="3">WSC domain-containing protein</fullName>
    </recommendedName>
</protein>
<dbReference type="Pfam" id="PF01822">
    <property type="entry name" value="WSC"/>
    <property type="match status" value="2"/>
</dbReference>
<evidence type="ECO:0000256" key="2">
    <source>
        <dbReference type="SAM" id="SignalP"/>
    </source>
</evidence>
<proteinExistence type="predicted"/>
<feature type="signal peptide" evidence="2">
    <location>
        <begin position="1"/>
        <end position="27"/>
    </location>
</feature>
<dbReference type="PROSITE" id="PS51212">
    <property type="entry name" value="WSC"/>
    <property type="match status" value="2"/>
</dbReference>
<feature type="chain" id="PRO_5040418374" description="WSC domain-containing protein" evidence="2">
    <location>
        <begin position="28"/>
        <end position="434"/>
    </location>
</feature>
<dbReference type="PANTHER" id="PTHR45964">
    <property type="entry name" value="WSCD FAMILY MEMBER CG9164"/>
    <property type="match status" value="1"/>
</dbReference>
<comment type="caution">
    <text evidence="4">The sequence shown here is derived from an EMBL/GenBank/DDBJ whole genome shotgun (WGS) entry which is preliminary data.</text>
</comment>
<gene>
    <name evidence="4" type="ORF">E1B28_002289</name>
</gene>
<dbReference type="EMBL" id="CM032190">
    <property type="protein sequence ID" value="KAG7086326.1"/>
    <property type="molecule type" value="Genomic_DNA"/>
</dbReference>
<evidence type="ECO:0000259" key="3">
    <source>
        <dbReference type="PROSITE" id="PS51212"/>
    </source>
</evidence>
<dbReference type="Proteomes" id="UP001049176">
    <property type="component" value="Chromosome 10"/>
</dbReference>
<reference evidence="4" key="1">
    <citation type="journal article" date="2021" name="Genome Biol. Evol.">
        <title>The assembled and annotated genome of the fairy-ring fungus Marasmius oreades.</title>
        <authorList>
            <person name="Hiltunen M."/>
            <person name="Ament-Velasquez S.L."/>
            <person name="Johannesson H."/>
        </authorList>
    </citation>
    <scope>NUCLEOTIDE SEQUENCE</scope>
    <source>
        <strain evidence="4">03SP1</strain>
    </source>
</reference>
<dbReference type="PANTHER" id="PTHR45964:SF5">
    <property type="entry name" value="WSCD FAMILY MEMBER CG9164"/>
    <property type="match status" value="1"/>
</dbReference>
<dbReference type="RefSeq" id="XP_043002797.1">
    <property type="nucleotide sequence ID" value="XM_043159198.1"/>
</dbReference>
<feature type="domain" description="WSC" evidence="3">
    <location>
        <begin position="46"/>
        <end position="138"/>
    </location>
</feature>